<dbReference type="OrthoDB" id="1916806at2"/>
<accession>A0A4R7KPR4</accession>
<dbReference type="RefSeq" id="WP_133627872.1">
    <property type="nucleotide sequence ID" value="NZ_SOAZ01000008.1"/>
</dbReference>
<dbReference type="InterPro" id="IPR011009">
    <property type="entry name" value="Kinase-like_dom_sf"/>
</dbReference>
<evidence type="ECO:0000313" key="1">
    <source>
        <dbReference type="EMBL" id="TDT61129.1"/>
    </source>
</evidence>
<keyword evidence="1" id="KW-0418">Kinase</keyword>
<name>A0A4R7KPR4_9CLOT</name>
<proteinExistence type="predicted"/>
<comment type="caution">
    <text evidence="1">The sequence shown here is derived from an EMBL/GenBank/DDBJ whole genome shotgun (WGS) entry which is preliminary data.</text>
</comment>
<keyword evidence="1" id="KW-0808">Transferase</keyword>
<dbReference type="GO" id="GO:0016301">
    <property type="term" value="F:kinase activity"/>
    <property type="evidence" value="ECO:0007669"/>
    <property type="project" value="UniProtKB-KW"/>
</dbReference>
<keyword evidence="2" id="KW-1185">Reference proteome</keyword>
<reference evidence="1 2" key="1">
    <citation type="submission" date="2019-03" db="EMBL/GenBank/DDBJ databases">
        <title>Genomic Encyclopedia of Type Strains, Phase IV (KMG-IV): sequencing the most valuable type-strain genomes for metagenomic binning, comparative biology and taxonomic classification.</title>
        <authorList>
            <person name="Goeker M."/>
        </authorList>
    </citation>
    <scope>NUCLEOTIDE SEQUENCE [LARGE SCALE GENOMIC DNA]</scope>
    <source>
        <strain evidence="1 2">DSM 24455</strain>
    </source>
</reference>
<dbReference type="EMBL" id="SOAZ01000008">
    <property type="protein sequence ID" value="TDT61129.1"/>
    <property type="molecule type" value="Genomic_DNA"/>
</dbReference>
<dbReference type="SUPFAM" id="SSF56112">
    <property type="entry name" value="Protein kinase-like (PK-like)"/>
    <property type="match status" value="1"/>
</dbReference>
<evidence type="ECO:0000313" key="2">
    <source>
        <dbReference type="Proteomes" id="UP000295325"/>
    </source>
</evidence>
<protein>
    <submittedName>
        <fullName evidence="1">Putative Ser/Thr protein kinase</fullName>
    </submittedName>
</protein>
<dbReference type="Proteomes" id="UP000295325">
    <property type="component" value="Unassembled WGS sequence"/>
</dbReference>
<dbReference type="AlphaFoldDB" id="A0A4R7KPR4"/>
<gene>
    <name evidence="1" type="ORF">EDD71_10826</name>
</gene>
<sequence>MKDKCTRNLEYENNYGLNLNQCKLLGMGNHGKVYLIASDRVIKVCKDSKSCIYESFILTRTNGSKYFPKIYDYDEHFIIREYVDGEPLNSYIKKNGLNNDLINKIICLAEEFYSLGFTKIDIRCRDIMVRRDESLMVIDPKGSYTRNVSYPRHLMKGLNKLGVLEDFIDFLKEHRFELFKEWIQNFSSSQPD</sequence>
<organism evidence="1 2">
    <name type="scientific">Fonticella tunisiensis</name>
    <dbReference type="NCBI Taxonomy" id="1096341"/>
    <lineage>
        <taxon>Bacteria</taxon>
        <taxon>Bacillati</taxon>
        <taxon>Bacillota</taxon>
        <taxon>Clostridia</taxon>
        <taxon>Eubacteriales</taxon>
        <taxon>Clostridiaceae</taxon>
        <taxon>Fonticella</taxon>
    </lineage>
</organism>